<organism evidence="3">
    <name type="scientific">viral metagenome</name>
    <dbReference type="NCBI Taxonomy" id="1070528"/>
    <lineage>
        <taxon>unclassified sequences</taxon>
        <taxon>metagenomes</taxon>
        <taxon>organismal metagenomes</taxon>
    </lineage>
</organism>
<proteinExistence type="predicted"/>
<dbReference type="EMBL" id="MT142505">
    <property type="protein sequence ID" value="QJA83167.1"/>
    <property type="molecule type" value="Genomic_DNA"/>
</dbReference>
<feature type="compositionally biased region" description="Low complexity" evidence="1">
    <location>
        <begin position="84"/>
        <end position="94"/>
    </location>
</feature>
<evidence type="ECO:0000256" key="1">
    <source>
        <dbReference type="SAM" id="MobiDB-lite"/>
    </source>
</evidence>
<name>A0A6M3KTX7_9ZZZZ</name>
<dbReference type="AlphaFoldDB" id="A0A6M3KTX7"/>
<protein>
    <submittedName>
        <fullName evidence="3">Uncharacterized protein</fullName>
    </submittedName>
</protein>
<accession>A0A6M3KTX7</accession>
<sequence length="94" mass="10170">MTDSYHRTFLCTVAEAARLKGVSRQSIYNAIYQGWLSHAVRDDRIQVVCDVKFTQWLPDSKKRAAGLVAAARRKGRRGGGGSGVVEVASSTDGG</sequence>
<gene>
    <name evidence="2" type="ORF">MM415A00306_0003</name>
    <name evidence="3" type="ORF">MM415B02208_0007</name>
</gene>
<feature type="region of interest" description="Disordered" evidence="1">
    <location>
        <begin position="74"/>
        <end position="94"/>
    </location>
</feature>
<reference evidence="3" key="1">
    <citation type="submission" date="2020-03" db="EMBL/GenBank/DDBJ databases">
        <title>The deep terrestrial virosphere.</title>
        <authorList>
            <person name="Holmfeldt K."/>
            <person name="Nilsson E."/>
            <person name="Simone D."/>
            <person name="Lopez-Fernandez M."/>
            <person name="Wu X."/>
            <person name="de Brujin I."/>
            <person name="Lundin D."/>
            <person name="Andersson A."/>
            <person name="Bertilsson S."/>
            <person name="Dopson M."/>
        </authorList>
    </citation>
    <scope>NUCLEOTIDE SEQUENCE</scope>
    <source>
        <strain evidence="2">MM415A00306</strain>
        <strain evidence="3">MM415B02208</strain>
    </source>
</reference>
<evidence type="ECO:0000313" key="2">
    <source>
        <dbReference type="EMBL" id="QJA83167.1"/>
    </source>
</evidence>
<evidence type="ECO:0000313" key="3">
    <source>
        <dbReference type="EMBL" id="QJA85527.1"/>
    </source>
</evidence>
<dbReference type="EMBL" id="MT142580">
    <property type="protein sequence ID" value="QJA85527.1"/>
    <property type="molecule type" value="Genomic_DNA"/>
</dbReference>